<keyword evidence="2" id="KW-1185">Reference proteome</keyword>
<reference evidence="1 2" key="1">
    <citation type="submission" date="2020-04" db="EMBL/GenBank/DDBJ databases">
        <title>Genome sequencing of novel species.</title>
        <authorList>
            <person name="Heo J."/>
            <person name="Kim S.-J."/>
            <person name="Kim J.-S."/>
            <person name="Hong S.-B."/>
            <person name="Kwon S.-W."/>
        </authorList>
    </citation>
    <scope>NUCLEOTIDE SEQUENCE [LARGE SCALE GENOMIC DNA]</scope>
    <source>
        <strain evidence="1 2">CJU-R4</strain>
    </source>
</reference>
<dbReference type="EMBL" id="CP051677">
    <property type="protein sequence ID" value="QJD77614.1"/>
    <property type="molecule type" value="Genomic_DNA"/>
</dbReference>
<dbReference type="RefSeq" id="WP_169549557.1">
    <property type="nucleotide sequence ID" value="NZ_CP051677.1"/>
</dbReference>
<gene>
    <name evidence="1" type="ORF">HH216_03675</name>
</gene>
<accession>A0A7L5DH36</accession>
<protein>
    <submittedName>
        <fullName evidence="1">Uncharacterized protein</fullName>
    </submittedName>
</protein>
<evidence type="ECO:0000313" key="1">
    <source>
        <dbReference type="EMBL" id="QJD77614.1"/>
    </source>
</evidence>
<sequence>MEPYNVIDDEDQPRTAEERAAMVSHSVAMIERMNAAIARHVATDIPNQLAIDQFAELRERYITELRELLQPIGVAVQWNADQRRAA</sequence>
<organism evidence="1 2">
    <name type="scientific">Spirosoma rhododendri</name>
    <dbReference type="NCBI Taxonomy" id="2728024"/>
    <lineage>
        <taxon>Bacteria</taxon>
        <taxon>Pseudomonadati</taxon>
        <taxon>Bacteroidota</taxon>
        <taxon>Cytophagia</taxon>
        <taxon>Cytophagales</taxon>
        <taxon>Cytophagaceae</taxon>
        <taxon>Spirosoma</taxon>
    </lineage>
</organism>
<dbReference type="KEGG" id="srho:HH216_03675"/>
<evidence type="ECO:0000313" key="2">
    <source>
        <dbReference type="Proteomes" id="UP000501128"/>
    </source>
</evidence>
<name>A0A7L5DH36_9BACT</name>
<proteinExistence type="predicted"/>
<dbReference type="Proteomes" id="UP000501128">
    <property type="component" value="Chromosome"/>
</dbReference>
<dbReference type="AlphaFoldDB" id="A0A7L5DH36"/>